<keyword evidence="2 7" id="KW-0813">Transport</keyword>
<dbReference type="RefSeq" id="WP_243663127.1">
    <property type="nucleotide sequence ID" value="NZ_SLUN01000067.1"/>
</dbReference>
<comment type="caution">
    <text evidence="9">The sequence shown here is derived from an EMBL/GenBank/DDBJ whole genome shotgun (WGS) entry which is preliminary data.</text>
</comment>
<organism evidence="9 10">
    <name type="scientific">Hydrogenispora ethanolica</name>
    <dbReference type="NCBI Taxonomy" id="1082276"/>
    <lineage>
        <taxon>Bacteria</taxon>
        <taxon>Bacillati</taxon>
        <taxon>Bacillota</taxon>
        <taxon>Hydrogenispora</taxon>
    </lineage>
</organism>
<dbReference type="AlphaFoldDB" id="A0A4R1QKE9"/>
<dbReference type="EMBL" id="SLUN01000067">
    <property type="protein sequence ID" value="TCL54139.1"/>
    <property type="molecule type" value="Genomic_DNA"/>
</dbReference>
<evidence type="ECO:0000313" key="10">
    <source>
        <dbReference type="Proteomes" id="UP000295008"/>
    </source>
</evidence>
<evidence type="ECO:0000256" key="7">
    <source>
        <dbReference type="RuleBase" id="RU363032"/>
    </source>
</evidence>
<dbReference type="InterPro" id="IPR025966">
    <property type="entry name" value="OppC_N"/>
</dbReference>
<feature type="domain" description="ABC transmembrane type-1" evidence="8">
    <location>
        <begin position="95"/>
        <end position="284"/>
    </location>
</feature>
<dbReference type="SUPFAM" id="SSF161098">
    <property type="entry name" value="MetI-like"/>
    <property type="match status" value="1"/>
</dbReference>
<dbReference type="GO" id="GO:0055085">
    <property type="term" value="P:transmembrane transport"/>
    <property type="evidence" value="ECO:0007669"/>
    <property type="project" value="InterPro"/>
</dbReference>
<feature type="transmembrane region" description="Helical" evidence="7">
    <location>
        <begin position="99"/>
        <end position="124"/>
    </location>
</feature>
<keyword evidence="6 7" id="KW-0472">Membrane</keyword>
<dbReference type="PANTHER" id="PTHR43386">
    <property type="entry name" value="OLIGOPEPTIDE TRANSPORT SYSTEM PERMEASE PROTEIN APPC"/>
    <property type="match status" value="1"/>
</dbReference>
<protein>
    <submittedName>
        <fullName evidence="9">Peptide/nickel transport system permease protein/oligopeptide transport system permease protein</fullName>
    </submittedName>
</protein>
<reference evidence="9 10" key="1">
    <citation type="submission" date="2019-03" db="EMBL/GenBank/DDBJ databases">
        <title>Genomic Encyclopedia of Type Strains, Phase IV (KMG-IV): sequencing the most valuable type-strain genomes for metagenomic binning, comparative biology and taxonomic classification.</title>
        <authorList>
            <person name="Goeker M."/>
        </authorList>
    </citation>
    <scope>NUCLEOTIDE SEQUENCE [LARGE SCALE GENOMIC DNA]</scope>
    <source>
        <strain evidence="9 10">LX-B</strain>
    </source>
</reference>
<keyword evidence="4 7" id="KW-0812">Transmembrane</keyword>
<dbReference type="CDD" id="cd06261">
    <property type="entry name" value="TM_PBP2"/>
    <property type="match status" value="1"/>
</dbReference>
<feature type="transmembrane region" description="Helical" evidence="7">
    <location>
        <begin position="224"/>
        <end position="244"/>
    </location>
</feature>
<proteinExistence type="inferred from homology"/>
<gene>
    <name evidence="9" type="ORF">EDC14_10673</name>
</gene>
<evidence type="ECO:0000256" key="2">
    <source>
        <dbReference type="ARBA" id="ARBA00022448"/>
    </source>
</evidence>
<comment type="subcellular location">
    <subcellularLocation>
        <location evidence="1 7">Cell membrane</location>
        <topology evidence="1 7">Multi-pass membrane protein</topology>
    </subcellularLocation>
</comment>
<evidence type="ECO:0000256" key="4">
    <source>
        <dbReference type="ARBA" id="ARBA00022692"/>
    </source>
</evidence>
<dbReference type="InterPro" id="IPR050366">
    <property type="entry name" value="BP-dependent_transpt_permease"/>
</dbReference>
<name>A0A4R1QKE9_HYDET</name>
<dbReference type="Gene3D" id="1.10.3720.10">
    <property type="entry name" value="MetI-like"/>
    <property type="match status" value="1"/>
</dbReference>
<evidence type="ECO:0000256" key="5">
    <source>
        <dbReference type="ARBA" id="ARBA00022989"/>
    </source>
</evidence>
<keyword evidence="3" id="KW-1003">Cell membrane</keyword>
<evidence type="ECO:0000259" key="8">
    <source>
        <dbReference type="PROSITE" id="PS50928"/>
    </source>
</evidence>
<comment type="similarity">
    <text evidence="7">Belongs to the binding-protein-dependent transport system permease family.</text>
</comment>
<feature type="transmembrane region" description="Helical" evidence="7">
    <location>
        <begin position="144"/>
        <end position="168"/>
    </location>
</feature>
<feature type="transmembrane region" description="Helical" evidence="7">
    <location>
        <begin position="264"/>
        <end position="284"/>
    </location>
</feature>
<dbReference type="Pfam" id="PF12911">
    <property type="entry name" value="OppC_N"/>
    <property type="match status" value="1"/>
</dbReference>
<keyword evidence="5 7" id="KW-1133">Transmembrane helix</keyword>
<evidence type="ECO:0000313" key="9">
    <source>
        <dbReference type="EMBL" id="TCL54139.1"/>
    </source>
</evidence>
<feature type="transmembrane region" description="Helical" evidence="7">
    <location>
        <begin position="34"/>
        <end position="58"/>
    </location>
</feature>
<dbReference type="GO" id="GO:0005886">
    <property type="term" value="C:plasma membrane"/>
    <property type="evidence" value="ECO:0007669"/>
    <property type="project" value="UniProtKB-SubCell"/>
</dbReference>
<dbReference type="PROSITE" id="PS50928">
    <property type="entry name" value="ABC_TM1"/>
    <property type="match status" value="1"/>
</dbReference>
<dbReference type="Proteomes" id="UP000295008">
    <property type="component" value="Unassembled WGS sequence"/>
</dbReference>
<dbReference type="Pfam" id="PF00528">
    <property type="entry name" value="BPD_transp_1"/>
    <property type="match status" value="1"/>
</dbReference>
<evidence type="ECO:0000256" key="1">
    <source>
        <dbReference type="ARBA" id="ARBA00004651"/>
    </source>
</evidence>
<sequence length="299" mass="32371">MAAPSASLNDMVQEVNRKKQKTMKFMKSLLKRKIVMVGMIGVLFFVCLAVFAPVIAPFDPDEPHFANFLSTPNGTYLLGTDMHGRDVLSRVIYGTRVSLLIGVFAVVIACVIGTFFGMCAAYFGGWVDTVITRLTEALRAIPQVVLAMALTAVFGSGLRNLAIILGISTISDYVRMMRGQVLTIKQSDYIMAGKLQGNSDFRLMIRHILPNSISPIIVMMTQQVGATILAEAGLSFLGLGISAPMASWGSMVSEGRNYLLQNPVYSLVPGVCVALLVISLNLFGDGIRDALDPRLRGES</sequence>
<evidence type="ECO:0000256" key="6">
    <source>
        <dbReference type="ARBA" id="ARBA00023136"/>
    </source>
</evidence>
<dbReference type="InterPro" id="IPR035906">
    <property type="entry name" value="MetI-like_sf"/>
</dbReference>
<dbReference type="PANTHER" id="PTHR43386:SF25">
    <property type="entry name" value="PEPTIDE ABC TRANSPORTER PERMEASE PROTEIN"/>
    <property type="match status" value="1"/>
</dbReference>
<accession>A0A4R1QKE9</accession>
<evidence type="ECO:0000256" key="3">
    <source>
        <dbReference type="ARBA" id="ARBA00022475"/>
    </source>
</evidence>
<dbReference type="InterPro" id="IPR000515">
    <property type="entry name" value="MetI-like"/>
</dbReference>
<keyword evidence="10" id="KW-1185">Reference proteome</keyword>